<dbReference type="EMBL" id="JAMRDG010000001">
    <property type="protein sequence ID" value="KAJ3703230.1"/>
    <property type="molecule type" value="Genomic_DNA"/>
</dbReference>
<dbReference type="PRINTS" id="PR00682">
    <property type="entry name" value="IPNSYNTHASE"/>
</dbReference>
<accession>A0AAD5ZSK1</accession>
<evidence type="ECO:0000256" key="4">
    <source>
        <dbReference type="ARBA" id="ARBA00023004"/>
    </source>
</evidence>
<dbReference type="Gene3D" id="2.60.120.330">
    <property type="entry name" value="B-lactam Antibiotic, Isopenicillin N Synthase, Chain"/>
    <property type="match status" value="1"/>
</dbReference>
<keyword evidence="4 5" id="KW-0408">Iron</keyword>
<dbReference type="Pfam" id="PF14226">
    <property type="entry name" value="DIOX_N"/>
    <property type="match status" value="1"/>
</dbReference>
<keyword evidence="3 5" id="KW-0560">Oxidoreductase</keyword>
<comment type="similarity">
    <text evidence="1 5">Belongs to the iron/ascorbate-dependent oxidoreductase family.</text>
</comment>
<dbReference type="GO" id="GO:0016491">
    <property type="term" value="F:oxidoreductase activity"/>
    <property type="evidence" value="ECO:0007669"/>
    <property type="project" value="UniProtKB-KW"/>
</dbReference>
<dbReference type="PROSITE" id="PS51471">
    <property type="entry name" value="FE2OG_OXY"/>
    <property type="match status" value="1"/>
</dbReference>
<evidence type="ECO:0000256" key="1">
    <source>
        <dbReference type="ARBA" id="ARBA00008056"/>
    </source>
</evidence>
<sequence>MDCSQDSWPEPVVNVQSLSESGLSTIPDQYIKPPSERPSMQTSEHNQQGIPIIDLSCLIDDVARCPAIVQAVSAACQEWGFFQVVNHGVSEELMDRMQETWRTFFQLPINVKQAYANSPKTYEGYGSRLGIKKGVILDWGDYYLLRLMPASVRSHERHWPTQPCSLREITYEYEKEVAKLCRKLMKVLSISLGLHVDYLQNAFGGEASAGESLRVNYYPKCPQPELVLARSAHTDINGITVLLADHRVGGLQVRKGDAWITVQPSPGALVINIGDQIQISSNSVFKSVEHRVLANSADERISLAFFYSPQNDLPVGPAEELVTPERPALYLPMTYDEYRAYKLKERV</sequence>
<keyword evidence="2 5" id="KW-0479">Metal-binding</keyword>
<dbReference type="Proteomes" id="UP001210211">
    <property type="component" value="Unassembled WGS sequence"/>
</dbReference>
<name>A0AAD5ZSK1_9POAL</name>
<dbReference type="AlphaFoldDB" id="A0AAD5ZSK1"/>
<gene>
    <name evidence="7" type="ORF">LUZ61_006935</name>
</gene>
<proteinExistence type="inferred from homology"/>
<evidence type="ECO:0000313" key="8">
    <source>
        <dbReference type="Proteomes" id="UP001210211"/>
    </source>
</evidence>
<dbReference type="InterPro" id="IPR044861">
    <property type="entry name" value="IPNS-like_FE2OG_OXY"/>
</dbReference>
<evidence type="ECO:0000313" key="7">
    <source>
        <dbReference type="EMBL" id="KAJ3703230.1"/>
    </source>
</evidence>
<dbReference type="InterPro" id="IPR005123">
    <property type="entry name" value="Oxoglu/Fe-dep_dioxygenase_dom"/>
</dbReference>
<dbReference type="PANTHER" id="PTHR47991">
    <property type="entry name" value="OXOGLUTARATE/IRON-DEPENDENT DIOXYGENASE"/>
    <property type="match status" value="1"/>
</dbReference>
<feature type="domain" description="Fe2OG dioxygenase" evidence="6">
    <location>
        <begin position="209"/>
        <end position="309"/>
    </location>
</feature>
<evidence type="ECO:0000259" key="6">
    <source>
        <dbReference type="PROSITE" id="PS51471"/>
    </source>
</evidence>
<evidence type="ECO:0000256" key="5">
    <source>
        <dbReference type="RuleBase" id="RU003682"/>
    </source>
</evidence>
<protein>
    <recommendedName>
        <fullName evidence="6">Fe2OG dioxygenase domain-containing protein</fullName>
    </recommendedName>
</protein>
<dbReference type="Pfam" id="PF03171">
    <property type="entry name" value="2OG-FeII_Oxy"/>
    <property type="match status" value="1"/>
</dbReference>
<dbReference type="GO" id="GO:0046872">
    <property type="term" value="F:metal ion binding"/>
    <property type="evidence" value="ECO:0007669"/>
    <property type="project" value="UniProtKB-KW"/>
</dbReference>
<organism evidence="7 8">
    <name type="scientific">Rhynchospora tenuis</name>
    <dbReference type="NCBI Taxonomy" id="198213"/>
    <lineage>
        <taxon>Eukaryota</taxon>
        <taxon>Viridiplantae</taxon>
        <taxon>Streptophyta</taxon>
        <taxon>Embryophyta</taxon>
        <taxon>Tracheophyta</taxon>
        <taxon>Spermatophyta</taxon>
        <taxon>Magnoliopsida</taxon>
        <taxon>Liliopsida</taxon>
        <taxon>Poales</taxon>
        <taxon>Cyperaceae</taxon>
        <taxon>Cyperoideae</taxon>
        <taxon>Rhynchosporeae</taxon>
        <taxon>Rhynchospora</taxon>
    </lineage>
</organism>
<reference evidence="7 8" key="1">
    <citation type="journal article" date="2022" name="Cell">
        <title>Repeat-based holocentromeres influence genome architecture and karyotype evolution.</title>
        <authorList>
            <person name="Hofstatter P.G."/>
            <person name="Thangavel G."/>
            <person name="Lux T."/>
            <person name="Neumann P."/>
            <person name="Vondrak T."/>
            <person name="Novak P."/>
            <person name="Zhang M."/>
            <person name="Costa L."/>
            <person name="Castellani M."/>
            <person name="Scott A."/>
            <person name="Toegelov H."/>
            <person name="Fuchs J."/>
            <person name="Mata-Sucre Y."/>
            <person name="Dias Y."/>
            <person name="Vanzela A.L.L."/>
            <person name="Huettel B."/>
            <person name="Almeida C.C.S."/>
            <person name="Simkova H."/>
            <person name="Souza G."/>
            <person name="Pedrosa-Harand A."/>
            <person name="Macas J."/>
            <person name="Mayer K.F.X."/>
            <person name="Houben A."/>
            <person name="Marques A."/>
        </authorList>
    </citation>
    <scope>NUCLEOTIDE SEQUENCE [LARGE SCALE GENOMIC DNA]</scope>
    <source>
        <strain evidence="7">RhyTen1mFocal</strain>
    </source>
</reference>
<dbReference type="InterPro" id="IPR050295">
    <property type="entry name" value="Plant_2OG-oxidoreductases"/>
</dbReference>
<evidence type="ECO:0000256" key="2">
    <source>
        <dbReference type="ARBA" id="ARBA00022723"/>
    </source>
</evidence>
<dbReference type="SUPFAM" id="SSF51197">
    <property type="entry name" value="Clavaminate synthase-like"/>
    <property type="match status" value="1"/>
</dbReference>
<comment type="caution">
    <text evidence="7">The sequence shown here is derived from an EMBL/GenBank/DDBJ whole genome shotgun (WGS) entry which is preliminary data.</text>
</comment>
<dbReference type="InterPro" id="IPR027443">
    <property type="entry name" value="IPNS-like_sf"/>
</dbReference>
<dbReference type="InterPro" id="IPR026992">
    <property type="entry name" value="DIOX_N"/>
</dbReference>
<keyword evidence="8" id="KW-1185">Reference proteome</keyword>
<evidence type="ECO:0000256" key="3">
    <source>
        <dbReference type="ARBA" id="ARBA00023002"/>
    </source>
</evidence>
<dbReference type="FunFam" id="2.60.120.330:FF:000079">
    <property type="entry name" value="Protein SRG1"/>
    <property type="match status" value="1"/>
</dbReference>